<dbReference type="Proteomes" id="UP000042958">
    <property type="component" value="Unassembled WGS sequence"/>
</dbReference>
<dbReference type="SUPFAM" id="SSF53383">
    <property type="entry name" value="PLP-dependent transferases"/>
    <property type="match status" value="1"/>
</dbReference>
<evidence type="ECO:0000256" key="2">
    <source>
        <dbReference type="ARBA" id="ARBA00005099"/>
    </source>
</evidence>
<organism evidence="13 14">
    <name type="scientific">Penicillium brasilianum</name>
    <dbReference type="NCBI Taxonomy" id="104259"/>
    <lineage>
        <taxon>Eukaryota</taxon>
        <taxon>Fungi</taxon>
        <taxon>Dikarya</taxon>
        <taxon>Ascomycota</taxon>
        <taxon>Pezizomycotina</taxon>
        <taxon>Eurotiomycetes</taxon>
        <taxon>Eurotiomycetidae</taxon>
        <taxon>Eurotiales</taxon>
        <taxon>Aspergillaceae</taxon>
        <taxon>Penicillium</taxon>
    </lineage>
</organism>
<sequence>MPSRQEVSYFGAGPAPLPTPVVEAAGQAFVNFNDSGLGLGEISHRSPTANKILDDTKANLSALLDIPDNYEILFMQAGGSGEFSAVVQNLVPVWIERRRRRAEADVAKANPDAEKAQVDELVFQRLQKEVDEELKLDYLVTGSWSLKASQEAARLIGSKYVNVALDARKANGGKFGTIPAEDTWSLTPTKREGGKGSAFVYFCDNETVDGVEFQNFPKVLEAQGQDAEDERLVVADMSSNFISRKVDVSKYAVIFGGAQKNIGVTGITIAIVRKDLLPPQTATPPAALLHRLNIGGLPGPVVLDYATIAKNNSLYNTLPIFNLWVAGKVMADLMNVFGAQKVSGQEKIADQKSDLIYGALDKYPQVYRVVPDKSVRSRMNICFRVCGGDDAKEKEFIAGAEKRLLQGLKGHRSVGGMRASNYNAVPLENVQKLVQYLEDFASTQ</sequence>
<dbReference type="Gene3D" id="3.40.640.10">
    <property type="entry name" value="Type I PLP-dependent aspartate aminotransferase-like (Major domain)"/>
    <property type="match status" value="1"/>
</dbReference>
<evidence type="ECO:0000256" key="11">
    <source>
        <dbReference type="ARBA" id="ARBA00049007"/>
    </source>
</evidence>
<evidence type="ECO:0000259" key="12">
    <source>
        <dbReference type="Pfam" id="PF00266"/>
    </source>
</evidence>
<accession>A0A0F7VCS6</accession>
<name>A0A0F7VCS6_PENBI</name>
<evidence type="ECO:0000256" key="1">
    <source>
        <dbReference type="ARBA" id="ARBA00001933"/>
    </source>
</evidence>
<dbReference type="InterPro" id="IPR015424">
    <property type="entry name" value="PyrdxlP-dep_Trfase"/>
</dbReference>
<dbReference type="GO" id="GO:0006564">
    <property type="term" value="P:L-serine biosynthetic process"/>
    <property type="evidence" value="ECO:0007669"/>
    <property type="project" value="UniProtKB-KW"/>
</dbReference>
<proteinExistence type="inferred from homology"/>
<dbReference type="Gene3D" id="3.90.1150.10">
    <property type="entry name" value="Aspartate Aminotransferase, domain 1"/>
    <property type="match status" value="1"/>
</dbReference>
<dbReference type="GO" id="GO:0004648">
    <property type="term" value="F:O-phospho-L-serine:2-oxoglutarate aminotransferase activity"/>
    <property type="evidence" value="ECO:0007669"/>
    <property type="project" value="UniProtKB-EC"/>
</dbReference>
<evidence type="ECO:0000313" key="13">
    <source>
        <dbReference type="EMBL" id="CEO58441.1"/>
    </source>
</evidence>
<comment type="pathway">
    <text evidence="2">Amino-acid biosynthesis; L-serine biosynthesis; L-serine from 3-phospho-D-glycerate: step 2/3.</text>
</comment>
<dbReference type="UniPathway" id="UPA00135">
    <property type="reaction ID" value="UER00197"/>
</dbReference>
<keyword evidence="9" id="KW-0718">Serine biosynthesis</keyword>
<dbReference type="GO" id="GO:0005737">
    <property type="term" value="C:cytoplasm"/>
    <property type="evidence" value="ECO:0007669"/>
    <property type="project" value="TreeGrafter"/>
</dbReference>
<dbReference type="HAMAP" id="MF_00160">
    <property type="entry name" value="SerC_aminotrans_5"/>
    <property type="match status" value="1"/>
</dbReference>
<dbReference type="InterPro" id="IPR000192">
    <property type="entry name" value="Aminotrans_V_dom"/>
</dbReference>
<keyword evidence="5 13" id="KW-0032">Aminotransferase</keyword>
<evidence type="ECO:0000256" key="6">
    <source>
        <dbReference type="ARBA" id="ARBA00022605"/>
    </source>
</evidence>
<comment type="cofactor">
    <cofactor evidence="1">
        <name>pyridoxal 5'-phosphate</name>
        <dbReference type="ChEBI" id="CHEBI:597326"/>
    </cofactor>
</comment>
<dbReference type="FunFam" id="3.90.1150.10:FF:000006">
    <property type="entry name" value="Phosphoserine aminotransferase"/>
    <property type="match status" value="1"/>
</dbReference>
<dbReference type="OrthoDB" id="1703350at2759"/>
<gene>
    <name evidence="13" type="ORF">PMG11_03165</name>
</gene>
<evidence type="ECO:0000256" key="4">
    <source>
        <dbReference type="ARBA" id="ARBA00013030"/>
    </source>
</evidence>
<protein>
    <recommendedName>
        <fullName evidence="4">phosphoserine transaminase</fullName>
        <ecNumber evidence="4">2.6.1.52</ecNumber>
    </recommendedName>
</protein>
<keyword evidence="7 13" id="KW-0808">Transferase</keyword>
<keyword evidence="14" id="KW-1185">Reference proteome</keyword>
<evidence type="ECO:0000256" key="8">
    <source>
        <dbReference type="ARBA" id="ARBA00022898"/>
    </source>
</evidence>
<evidence type="ECO:0000313" key="14">
    <source>
        <dbReference type="Proteomes" id="UP000042958"/>
    </source>
</evidence>
<feature type="domain" description="Aminotransferase class V" evidence="12">
    <location>
        <begin position="164"/>
        <end position="433"/>
    </location>
</feature>
<keyword evidence="6" id="KW-0028">Amino-acid biosynthesis</keyword>
<comment type="catalytic activity">
    <reaction evidence="10">
        <text>4-(phosphooxy)-L-threonine + 2-oxoglutarate = (R)-3-hydroxy-2-oxo-4-phosphooxybutanoate + L-glutamate</text>
        <dbReference type="Rhea" id="RHEA:16573"/>
        <dbReference type="ChEBI" id="CHEBI:16810"/>
        <dbReference type="ChEBI" id="CHEBI:29985"/>
        <dbReference type="ChEBI" id="CHEBI:58452"/>
        <dbReference type="ChEBI" id="CHEBI:58538"/>
        <dbReference type="EC" id="2.6.1.52"/>
    </reaction>
</comment>
<dbReference type="InterPro" id="IPR015421">
    <property type="entry name" value="PyrdxlP-dep_Trfase_major"/>
</dbReference>
<evidence type="ECO:0000256" key="3">
    <source>
        <dbReference type="ARBA" id="ARBA00006904"/>
    </source>
</evidence>
<dbReference type="InterPro" id="IPR015422">
    <property type="entry name" value="PyrdxlP-dep_Trfase_small"/>
</dbReference>
<reference evidence="14" key="1">
    <citation type="journal article" date="2015" name="Genome Announc.">
        <title>Draft genome sequence of the fungus Penicillium brasilianum MG11.</title>
        <authorList>
            <person name="Horn F."/>
            <person name="Linde J."/>
            <person name="Mattern D.J."/>
            <person name="Walther G."/>
            <person name="Guthke R."/>
            <person name="Brakhage A.A."/>
            <person name="Valiante V."/>
        </authorList>
    </citation>
    <scope>NUCLEOTIDE SEQUENCE [LARGE SCALE GENOMIC DNA]</scope>
    <source>
        <strain evidence="14">MG11</strain>
    </source>
</reference>
<dbReference type="AlphaFoldDB" id="A0A0F7VCS6"/>
<comment type="similarity">
    <text evidence="3">Belongs to the class-V pyridoxal-phosphate-dependent aminotransferase family. SerC subfamily.</text>
</comment>
<dbReference type="EMBL" id="CDHK01000003">
    <property type="protein sequence ID" value="CEO58441.1"/>
    <property type="molecule type" value="Genomic_DNA"/>
</dbReference>
<dbReference type="PANTHER" id="PTHR43247:SF1">
    <property type="entry name" value="PHOSPHOSERINE AMINOTRANSFERASE"/>
    <property type="match status" value="1"/>
</dbReference>
<feature type="domain" description="Aminotransferase class V" evidence="12">
    <location>
        <begin position="9"/>
        <end position="95"/>
    </location>
</feature>
<dbReference type="EC" id="2.6.1.52" evidence="4"/>
<keyword evidence="8" id="KW-0663">Pyridoxal phosphate</keyword>
<evidence type="ECO:0000256" key="5">
    <source>
        <dbReference type="ARBA" id="ARBA00022576"/>
    </source>
</evidence>
<dbReference type="InterPro" id="IPR022278">
    <property type="entry name" value="Pser_aminoTfrase"/>
</dbReference>
<dbReference type="STRING" id="104259.A0A0F7VCS6"/>
<dbReference type="PANTHER" id="PTHR43247">
    <property type="entry name" value="PHOSPHOSERINE AMINOTRANSFERASE"/>
    <property type="match status" value="1"/>
</dbReference>
<dbReference type="Pfam" id="PF00266">
    <property type="entry name" value="Aminotran_5"/>
    <property type="match status" value="2"/>
</dbReference>
<evidence type="ECO:0000256" key="7">
    <source>
        <dbReference type="ARBA" id="ARBA00022679"/>
    </source>
</evidence>
<dbReference type="GO" id="GO:0030170">
    <property type="term" value="F:pyridoxal phosphate binding"/>
    <property type="evidence" value="ECO:0007669"/>
    <property type="project" value="TreeGrafter"/>
</dbReference>
<evidence type="ECO:0000256" key="9">
    <source>
        <dbReference type="ARBA" id="ARBA00023299"/>
    </source>
</evidence>
<evidence type="ECO:0000256" key="10">
    <source>
        <dbReference type="ARBA" id="ARBA00047630"/>
    </source>
</evidence>
<comment type="catalytic activity">
    <reaction evidence="11">
        <text>O-phospho-L-serine + 2-oxoglutarate = 3-phosphooxypyruvate + L-glutamate</text>
        <dbReference type="Rhea" id="RHEA:14329"/>
        <dbReference type="ChEBI" id="CHEBI:16810"/>
        <dbReference type="ChEBI" id="CHEBI:18110"/>
        <dbReference type="ChEBI" id="CHEBI:29985"/>
        <dbReference type="ChEBI" id="CHEBI:57524"/>
        <dbReference type="EC" id="2.6.1.52"/>
    </reaction>
</comment>